<reference evidence="2 3" key="1">
    <citation type="journal article" date="2019" name="Emerg. Microbes Infect.">
        <title>Comprehensive subspecies identification of 175 nontuberculous mycobacteria species based on 7547 genomic profiles.</title>
        <authorList>
            <person name="Matsumoto Y."/>
            <person name="Kinjo T."/>
            <person name="Motooka D."/>
            <person name="Nabeya D."/>
            <person name="Jung N."/>
            <person name="Uechi K."/>
            <person name="Horii T."/>
            <person name="Iida T."/>
            <person name="Fujita J."/>
            <person name="Nakamura S."/>
        </authorList>
    </citation>
    <scope>NUCLEOTIDE SEQUENCE [LARGE SCALE GENOMIC DNA]</scope>
    <source>
        <strain evidence="2 3">JCM 30726</strain>
    </source>
</reference>
<feature type="transmembrane region" description="Helical" evidence="1">
    <location>
        <begin position="6"/>
        <end position="29"/>
    </location>
</feature>
<accession>A0A7I9ZDT8</accession>
<sequence>MDSVSTAIVVAVVAGLMLLGIGMVVNQLLRLRRYLREAPPDQTPGMNPEPPRHPD</sequence>
<organism evidence="2 3">
    <name type="scientific">Mycobacterium timonense</name>
    <dbReference type="NCBI Taxonomy" id="701043"/>
    <lineage>
        <taxon>Bacteria</taxon>
        <taxon>Bacillati</taxon>
        <taxon>Actinomycetota</taxon>
        <taxon>Actinomycetes</taxon>
        <taxon>Mycobacteriales</taxon>
        <taxon>Mycobacteriaceae</taxon>
        <taxon>Mycobacterium</taxon>
        <taxon>Mycobacterium avium complex (MAC)</taxon>
    </lineage>
</organism>
<proteinExistence type="predicted"/>
<evidence type="ECO:0000313" key="2">
    <source>
        <dbReference type="EMBL" id="GFG99174.1"/>
    </source>
</evidence>
<name>A0A7I9ZDT8_9MYCO</name>
<keyword evidence="1" id="KW-0812">Transmembrane</keyword>
<comment type="caution">
    <text evidence="2">The sequence shown here is derived from an EMBL/GenBank/DDBJ whole genome shotgun (WGS) entry which is preliminary data.</text>
</comment>
<protein>
    <submittedName>
        <fullName evidence="2">Uncharacterized protein</fullName>
    </submittedName>
</protein>
<dbReference type="EMBL" id="BLLA01000001">
    <property type="protein sequence ID" value="GFG99174.1"/>
    <property type="molecule type" value="Genomic_DNA"/>
</dbReference>
<evidence type="ECO:0000256" key="1">
    <source>
        <dbReference type="SAM" id="Phobius"/>
    </source>
</evidence>
<dbReference type="AlphaFoldDB" id="A0A7I9ZDT8"/>
<evidence type="ECO:0000313" key="3">
    <source>
        <dbReference type="Proteomes" id="UP000465301"/>
    </source>
</evidence>
<keyword evidence="1" id="KW-0472">Membrane</keyword>
<keyword evidence="1" id="KW-1133">Transmembrane helix</keyword>
<gene>
    <name evidence="2" type="ORF">MTIM_50530</name>
</gene>
<dbReference type="Proteomes" id="UP000465301">
    <property type="component" value="Unassembled WGS sequence"/>
</dbReference>
<keyword evidence="3" id="KW-1185">Reference proteome</keyword>